<dbReference type="InterPro" id="IPR049808">
    <property type="entry name" value="CONSTANS-like_Bbox1"/>
</dbReference>
<dbReference type="STRING" id="3818.A0A445E0T3"/>
<evidence type="ECO:0000259" key="10">
    <source>
        <dbReference type="PROSITE" id="PS50119"/>
    </source>
</evidence>
<keyword evidence="4" id="KW-0677">Repeat</keyword>
<dbReference type="PROSITE" id="PS50119">
    <property type="entry name" value="ZF_BBOX"/>
    <property type="match status" value="1"/>
</dbReference>
<dbReference type="InterPro" id="IPR010402">
    <property type="entry name" value="CCT_domain"/>
</dbReference>
<evidence type="ECO:0000256" key="5">
    <source>
        <dbReference type="ARBA" id="ARBA00022771"/>
    </source>
</evidence>
<evidence type="ECO:0000256" key="1">
    <source>
        <dbReference type="ARBA" id="ARBA00004123"/>
    </source>
</evidence>
<dbReference type="SMART" id="SM00336">
    <property type="entry name" value="BBOX"/>
    <property type="match status" value="1"/>
</dbReference>
<dbReference type="CDD" id="cd19821">
    <property type="entry name" value="Bbox1_BBX-like"/>
    <property type="match status" value="1"/>
</dbReference>
<dbReference type="PROSITE" id="PS51017">
    <property type="entry name" value="CCT"/>
    <property type="match status" value="1"/>
</dbReference>
<keyword evidence="3" id="KW-0479">Metal-binding</keyword>
<dbReference type="PANTHER" id="PTHR31717:SF46">
    <property type="entry name" value="CCT MOTIF FAMILY PROTEIN-RELATED"/>
    <property type="match status" value="1"/>
</dbReference>
<dbReference type="AlphaFoldDB" id="A0A445E0T3"/>
<evidence type="ECO:0000256" key="3">
    <source>
        <dbReference type="ARBA" id="ARBA00022723"/>
    </source>
</evidence>
<sequence length="432" mass="47744">MRFERIMEFETLCECCGVARAIVYCKSDSARLCMDCDVSVHSANCLSMRHLRSLLCDRCNSEAAIVHCIEEKLSFCQGCCELNQNGCSILGHRLQSLNCYKGCPNFTDLPGLFSFVLDDYSCSSGLDHNGGGSGSIDTSLPRSESCNSKCLEQLVNTINNDGNFGFVNEKLKETEPCVKFEPWMEQSLSSGIPPSNANYMSMPYSGDQAIFLPNLPKLQECPNLNDLGIHDGDGLNMDNFQFNFENTDEIFDYSQIDTTYQVVNGGMDCELMGNNISATESNALFESTIEAGGSASEMYGINSNENCVLMPPSCNENSNLGFSKGGQLYSSMSLPLPNGESEIGATDYQDSGLSSMFPIGDLSMEPISKGTCQQAREKAKLRLNEKKKNLRFGKQIRYESRKARADSRKRVKGRFVKAGEAYDYDPKKTRSL</sequence>
<comment type="caution">
    <text evidence="12">The sequence shown here is derived from an EMBL/GenBank/DDBJ whole genome shotgun (WGS) entry which is preliminary data.</text>
</comment>
<organism evidence="12 13">
    <name type="scientific">Arachis hypogaea</name>
    <name type="common">Peanut</name>
    <dbReference type="NCBI Taxonomy" id="3818"/>
    <lineage>
        <taxon>Eukaryota</taxon>
        <taxon>Viridiplantae</taxon>
        <taxon>Streptophyta</taxon>
        <taxon>Embryophyta</taxon>
        <taxon>Tracheophyta</taxon>
        <taxon>Spermatophyta</taxon>
        <taxon>Magnoliopsida</taxon>
        <taxon>eudicotyledons</taxon>
        <taxon>Gunneridae</taxon>
        <taxon>Pentapetalae</taxon>
        <taxon>rosids</taxon>
        <taxon>fabids</taxon>
        <taxon>Fabales</taxon>
        <taxon>Fabaceae</taxon>
        <taxon>Papilionoideae</taxon>
        <taxon>50 kb inversion clade</taxon>
        <taxon>dalbergioids sensu lato</taxon>
        <taxon>Dalbergieae</taxon>
        <taxon>Pterocarpus clade</taxon>
        <taxon>Arachis</taxon>
    </lineage>
</organism>
<dbReference type="GO" id="GO:0006355">
    <property type="term" value="P:regulation of DNA-templated transcription"/>
    <property type="evidence" value="ECO:0007669"/>
    <property type="project" value="UniProtKB-ARBA"/>
</dbReference>
<protein>
    <recommendedName>
        <fullName evidence="14">CCT domain-containing protein</fullName>
    </recommendedName>
</protein>
<evidence type="ECO:0000313" key="13">
    <source>
        <dbReference type="Proteomes" id="UP000289738"/>
    </source>
</evidence>
<evidence type="ECO:0000313" key="12">
    <source>
        <dbReference type="EMBL" id="RYR69014.1"/>
    </source>
</evidence>
<comment type="subcellular location">
    <subcellularLocation>
        <location evidence="1 9">Nucleus</location>
    </subcellularLocation>
</comment>
<evidence type="ECO:0000256" key="7">
    <source>
        <dbReference type="ARBA" id="ARBA00023242"/>
    </source>
</evidence>
<keyword evidence="6" id="KW-0862">Zinc</keyword>
<comment type="similarity">
    <text evidence="2">Belongs to the CONSTANS family.</text>
</comment>
<dbReference type="Proteomes" id="UP000289738">
    <property type="component" value="Chromosome A03"/>
</dbReference>
<dbReference type="EMBL" id="SDMP01000003">
    <property type="protein sequence ID" value="RYR69014.1"/>
    <property type="molecule type" value="Genomic_DNA"/>
</dbReference>
<dbReference type="GO" id="GO:0008270">
    <property type="term" value="F:zinc ion binding"/>
    <property type="evidence" value="ECO:0007669"/>
    <property type="project" value="UniProtKB-KW"/>
</dbReference>
<accession>A0A445E0T3</accession>
<dbReference type="Pfam" id="PF06203">
    <property type="entry name" value="CCT"/>
    <property type="match status" value="1"/>
</dbReference>
<feature type="domain" description="B box-type" evidence="10">
    <location>
        <begin position="8"/>
        <end position="55"/>
    </location>
</feature>
<feature type="domain" description="CCT" evidence="11">
    <location>
        <begin position="376"/>
        <end position="418"/>
    </location>
</feature>
<reference evidence="12 13" key="1">
    <citation type="submission" date="2019-01" db="EMBL/GenBank/DDBJ databases">
        <title>Sequencing of cultivated peanut Arachis hypogaea provides insights into genome evolution and oil improvement.</title>
        <authorList>
            <person name="Chen X."/>
        </authorList>
    </citation>
    <scope>NUCLEOTIDE SEQUENCE [LARGE SCALE GENOMIC DNA]</scope>
    <source>
        <strain evidence="13">cv. Fuhuasheng</strain>
        <tissue evidence="12">Leaves</tissue>
    </source>
</reference>
<evidence type="ECO:0000256" key="2">
    <source>
        <dbReference type="ARBA" id="ARBA00010024"/>
    </source>
</evidence>
<name>A0A445E0T3_ARAHY</name>
<evidence type="ECO:0000259" key="11">
    <source>
        <dbReference type="PROSITE" id="PS51017"/>
    </source>
</evidence>
<evidence type="ECO:0000256" key="6">
    <source>
        <dbReference type="ARBA" id="ARBA00022833"/>
    </source>
</evidence>
<keyword evidence="13" id="KW-1185">Reference proteome</keyword>
<evidence type="ECO:0008006" key="14">
    <source>
        <dbReference type="Google" id="ProtNLM"/>
    </source>
</evidence>
<keyword evidence="5 8" id="KW-0863">Zinc-finger</keyword>
<evidence type="ECO:0000256" key="9">
    <source>
        <dbReference type="PROSITE-ProRule" id="PRU00357"/>
    </source>
</evidence>
<keyword evidence="7 9" id="KW-0539">Nucleus</keyword>
<proteinExistence type="inferred from homology"/>
<evidence type="ECO:0000256" key="4">
    <source>
        <dbReference type="ARBA" id="ARBA00022737"/>
    </source>
</evidence>
<gene>
    <name evidence="12" type="ORF">Ahy_A03g015531</name>
</gene>
<dbReference type="GO" id="GO:0005634">
    <property type="term" value="C:nucleus"/>
    <property type="evidence" value="ECO:0007669"/>
    <property type="project" value="UniProtKB-SubCell"/>
</dbReference>
<dbReference type="OrthoDB" id="153872at2759"/>
<dbReference type="InterPro" id="IPR000315">
    <property type="entry name" value="Znf_B-box"/>
</dbReference>
<dbReference type="PANTHER" id="PTHR31717">
    <property type="entry name" value="ZINC FINGER PROTEIN CONSTANS-LIKE 10"/>
    <property type="match status" value="1"/>
</dbReference>
<evidence type="ECO:0000256" key="8">
    <source>
        <dbReference type="PROSITE-ProRule" id="PRU00024"/>
    </source>
</evidence>